<feature type="transmembrane region" description="Helical" evidence="7">
    <location>
        <begin position="87"/>
        <end position="113"/>
    </location>
</feature>
<keyword evidence="3" id="KW-1003">Cell membrane</keyword>
<evidence type="ECO:0000313" key="10">
    <source>
        <dbReference type="Proteomes" id="UP000199441"/>
    </source>
</evidence>
<evidence type="ECO:0000256" key="7">
    <source>
        <dbReference type="RuleBase" id="RU363032"/>
    </source>
</evidence>
<keyword evidence="4 7" id="KW-0812">Transmembrane</keyword>
<dbReference type="AlphaFoldDB" id="A0A1H3AXA4"/>
<dbReference type="CDD" id="cd06261">
    <property type="entry name" value="TM_PBP2"/>
    <property type="match status" value="1"/>
</dbReference>
<dbReference type="Gene3D" id="1.10.3720.10">
    <property type="entry name" value="MetI-like"/>
    <property type="match status" value="1"/>
</dbReference>
<evidence type="ECO:0000256" key="4">
    <source>
        <dbReference type="ARBA" id="ARBA00022692"/>
    </source>
</evidence>
<dbReference type="Pfam" id="PF00528">
    <property type="entry name" value="BPD_transp_1"/>
    <property type="match status" value="1"/>
</dbReference>
<reference evidence="10" key="1">
    <citation type="submission" date="2016-10" db="EMBL/GenBank/DDBJ databases">
        <authorList>
            <person name="Varghese N."/>
            <person name="Submissions S."/>
        </authorList>
    </citation>
    <scope>NUCLEOTIDE SEQUENCE [LARGE SCALE GENOMIC DNA]</scope>
    <source>
        <strain evidence="10">DSM 26922</strain>
    </source>
</reference>
<keyword evidence="5 7" id="KW-1133">Transmembrane helix</keyword>
<feature type="transmembrane region" description="Helical" evidence="7">
    <location>
        <begin position="119"/>
        <end position="138"/>
    </location>
</feature>
<comment type="similarity">
    <text evidence="7">Belongs to the binding-protein-dependent transport system permease family.</text>
</comment>
<keyword evidence="6 7" id="KW-0472">Membrane</keyword>
<evidence type="ECO:0000256" key="1">
    <source>
        <dbReference type="ARBA" id="ARBA00004651"/>
    </source>
</evidence>
<dbReference type="STRING" id="670155.SAMN04488001_2958"/>
<keyword evidence="2 7" id="KW-0813">Transport</keyword>
<dbReference type="OrthoDB" id="9786495at2"/>
<evidence type="ECO:0000256" key="6">
    <source>
        <dbReference type="ARBA" id="ARBA00023136"/>
    </source>
</evidence>
<sequence length="244" mass="25996">MTRFTYPMLATAFGLLLWQFLVWVTNAPHFILPDPLRVATTAISSRALIAEHALVTATEVLLGLLIGSVLGAVTAIQLAAAPRLARLVLPLLVFTQAVPVFALAPILTLWFGYGMASKIVMAVLIIYFPVTASFYDGLTRVPPALLDLASTMGARKSQVMWRIKIPHALPALASGLKLAAVYAPIGAVIGEWVGASKGLGYLMLLANGRAKIDLMFASLIALALFTVVLHKSVSLLAAKLDGPR</sequence>
<evidence type="ECO:0000256" key="3">
    <source>
        <dbReference type="ARBA" id="ARBA00022475"/>
    </source>
</evidence>
<dbReference type="RefSeq" id="WP_089947704.1">
    <property type="nucleotide sequence ID" value="NZ_FNOI01000006.1"/>
</dbReference>
<dbReference type="InterPro" id="IPR000515">
    <property type="entry name" value="MetI-like"/>
</dbReference>
<feature type="transmembrane region" description="Helical" evidence="7">
    <location>
        <begin position="168"/>
        <end position="194"/>
    </location>
</feature>
<name>A0A1H3AXA4_9RHOB</name>
<dbReference type="PANTHER" id="PTHR30151:SF20">
    <property type="entry name" value="ABC TRANSPORTER PERMEASE PROTEIN HI_0355-RELATED"/>
    <property type="match status" value="1"/>
</dbReference>
<dbReference type="GO" id="GO:0055085">
    <property type="term" value="P:transmembrane transport"/>
    <property type="evidence" value="ECO:0007669"/>
    <property type="project" value="InterPro"/>
</dbReference>
<evidence type="ECO:0000256" key="5">
    <source>
        <dbReference type="ARBA" id="ARBA00022989"/>
    </source>
</evidence>
<dbReference type="PANTHER" id="PTHR30151">
    <property type="entry name" value="ALKANE SULFONATE ABC TRANSPORTER-RELATED, MEMBRANE SUBUNIT"/>
    <property type="match status" value="1"/>
</dbReference>
<dbReference type="PROSITE" id="PS50928">
    <property type="entry name" value="ABC_TM1"/>
    <property type="match status" value="1"/>
</dbReference>
<dbReference type="InterPro" id="IPR035906">
    <property type="entry name" value="MetI-like_sf"/>
</dbReference>
<organism evidence="9 10">
    <name type="scientific">Litoreibacter albidus</name>
    <dbReference type="NCBI Taxonomy" id="670155"/>
    <lineage>
        <taxon>Bacteria</taxon>
        <taxon>Pseudomonadati</taxon>
        <taxon>Pseudomonadota</taxon>
        <taxon>Alphaproteobacteria</taxon>
        <taxon>Rhodobacterales</taxon>
        <taxon>Roseobacteraceae</taxon>
        <taxon>Litoreibacter</taxon>
    </lineage>
</organism>
<evidence type="ECO:0000313" key="9">
    <source>
        <dbReference type="EMBL" id="SDX34051.1"/>
    </source>
</evidence>
<accession>A0A1H3AXA4</accession>
<feature type="transmembrane region" description="Helical" evidence="7">
    <location>
        <begin position="60"/>
        <end position="80"/>
    </location>
</feature>
<protein>
    <submittedName>
        <fullName evidence="9">Putative hydroxymethylpyrimidine transport system permease protein</fullName>
    </submittedName>
</protein>
<evidence type="ECO:0000259" key="8">
    <source>
        <dbReference type="PROSITE" id="PS50928"/>
    </source>
</evidence>
<dbReference type="SUPFAM" id="SSF161098">
    <property type="entry name" value="MetI-like"/>
    <property type="match status" value="1"/>
</dbReference>
<dbReference type="Proteomes" id="UP000199441">
    <property type="component" value="Unassembled WGS sequence"/>
</dbReference>
<gene>
    <name evidence="9" type="ORF">SAMN04488001_2958</name>
</gene>
<proteinExistence type="inferred from homology"/>
<feature type="transmembrane region" description="Helical" evidence="7">
    <location>
        <begin position="214"/>
        <end position="238"/>
    </location>
</feature>
<dbReference type="EMBL" id="FNOI01000006">
    <property type="protein sequence ID" value="SDX34051.1"/>
    <property type="molecule type" value="Genomic_DNA"/>
</dbReference>
<dbReference type="GO" id="GO:0005886">
    <property type="term" value="C:plasma membrane"/>
    <property type="evidence" value="ECO:0007669"/>
    <property type="project" value="UniProtKB-SubCell"/>
</dbReference>
<feature type="domain" description="ABC transmembrane type-1" evidence="8">
    <location>
        <begin position="49"/>
        <end position="237"/>
    </location>
</feature>
<evidence type="ECO:0000256" key="2">
    <source>
        <dbReference type="ARBA" id="ARBA00022448"/>
    </source>
</evidence>
<comment type="subcellular location">
    <subcellularLocation>
        <location evidence="1 7">Cell membrane</location>
        <topology evidence="1 7">Multi-pass membrane protein</topology>
    </subcellularLocation>
</comment>
<keyword evidence="10" id="KW-1185">Reference proteome</keyword>